<sequence>MRWAWKVASHRHQMMIGSWYQKQLKREGILPSPKVCSIVTSQPGGHILRLTFLAIPVLLAGCMTPERWDKVYSTQTAPTASDRSSAIEYARKTYYNYYSISDASISNVITLDSGDRLICLRFNARNRLSAYAGISKSPLRYFHGGGPPLSLVGDDYRCSASRLQYSPFPELERLF</sequence>
<name>A0A2K9ZEH2_RHILE</name>
<proteinExistence type="predicted"/>
<evidence type="ECO:0000313" key="1">
    <source>
        <dbReference type="EMBL" id="AUW46610.1"/>
    </source>
</evidence>
<dbReference type="EMBL" id="CP025014">
    <property type="protein sequence ID" value="AUW46610.1"/>
    <property type="molecule type" value="Genomic_DNA"/>
</dbReference>
<evidence type="ECO:0000313" key="2">
    <source>
        <dbReference type="Proteomes" id="UP000238523"/>
    </source>
</evidence>
<dbReference type="Proteomes" id="UP000238523">
    <property type="component" value="Plasmid pRLN2"/>
</dbReference>
<keyword evidence="1" id="KW-0614">Plasmid</keyword>
<accession>A0A2K9ZEH2</accession>
<reference evidence="1 2" key="1">
    <citation type="submission" date="2017-11" db="EMBL/GenBank/DDBJ databases">
        <title>Complete genome of Rhizobium leguminosarum Norway, an ineffective micro-symbiont.</title>
        <authorList>
            <person name="Hoffrichter A."/>
            <person name="Liang J."/>
            <person name="Brachmann A."/>
            <person name="Marin M."/>
        </authorList>
    </citation>
    <scope>NUCLEOTIDE SEQUENCE [LARGE SCALE GENOMIC DNA]</scope>
    <source>
        <strain evidence="1 2">Norway</strain>
        <plasmid evidence="2">prln2</plasmid>
    </source>
</reference>
<protein>
    <submittedName>
        <fullName evidence="1">Uncharacterized protein</fullName>
    </submittedName>
</protein>
<geneLocation type="plasmid" evidence="2">
    <name>prln2</name>
</geneLocation>
<organism evidence="1 2">
    <name type="scientific">Rhizobium leguminosarum</name>
    <dbReference type="NCBI Taxonomy" id="384"/>
    <lineage>
        <taxon>Bacteria</taxon>
        <taxon>Pseudomonadati</taxon>
        <taxon>Pseudomonadota</taxon>
        <taxon>Alphaproteobacteria</taxon>
        <taxon>Hyphomicrobiales</taxon>
        <taxon>Rhizobiaceae</taxon>
        <taxon>Rhizobium/Agrobacterium group</taxon>
        <taxon>Rhizobium</taxon>
    </lineage>
</organism>
<gene>
    <name evidence="1" type="ORF">CUJ84_pRLN2000063</name>
</gene>
<dbReference type="AlphaFoldDB" id="A0A2K9ZEH2"/>